<evidence type="ECO:0000256" key="6">
    <source>
        <dbReference type="SAM" id="MobiDB-lite"/>
    </source>
</evidence>
<dbReference type="OrthoDB" id="515401at2759"/>
<accession>A0A5B8MX36</accession>
<keyword evidence="4" id="KW-0862">Zinc</keyword>
<evidence type="ECO:0000256" key="4">
    <source>
        <dbReference type="ARBA" id="ARBA00022833"/>
    </source>
</evidence>
<proteinExistence type="inferred from homology"/>
<dbReference type="PROSITE" id="PS50114">
    <property type="entry name" value="GATA_ZN_FINGER_2"/>
    <property type="match status" value="1"/>
</dbReference>
<evidence type="ECO:0000256" key="3">
    <source>
        <dbReference type="ARBA" id="ARBA00022771"/>
    </source>
</evidence>
<dbReference type="STRING" id="1764295.A0A5B8MX36"/>
<evidence type="ECO:0000256" key="2">
    <source>
        <dbReference type="ARBA" id="ARBA00022723"/>
    </source>
</evidence>
<dbReference type="GO" id="GO:0043565">
    <property type="term" value="F:sequence-specific DNA binding"/>
    <property type="evidence" value="ECO:0007669"/>
    <property type="project" value="InterPro"/>
</dbReference>
<dbReference type="SUPFAM" id="SSF57716">
    <property type="entry name" value="Glucocorticoid receptor-like (DNA-binding domain)"/>
    <property type="match status" value="1"/>
</dbReference>
<dbReference type="SMART" id="SM00401">
    <property type="entry name" value="ZnF_GATA"/>
    <property type="match status" value="1"/>
</dbReference>
<sequence length="271" mass="29359">MGARVLSVSNSSSSSDESGGGRRKLRSEGEHQEGSSPRRSLGGVTPLEQVEKKDDLLAFLDAEQDHLFLFPEEWHGDASTLGMEIQARQNKKQVFGCCGKVDNVDEVLRQAHADLKKSDSLRYTLVKRNPDGKSARVATEDDVKNLSNLMSTKAKVHQQPSKGQDVKQKSGGSNSSPPAKRAGSQYKPGGPCDHCGVTESPQWRRGPPNKPQLCNACGTRFRRTNTLGSPSQQSCAAATASSRKRGEMIRGGHRADKKPKLDKSLLIPVSA</sequence>
<feature type="region of interest" description="Disordered" evidence="6">
    <location>
        <begin position="1"/>
        <end position="47"/>
    </location>
</feature>
<evidence type="ECO:0000256" key="1">
    <source>
        <dbReference type="ARBA" id="ARBA00005694"/>
    </source>
</evidence>
<comment type="similarity">
    <text evidence="1">Belongs to the type IV zinc-finger family. Class A subfamily.</text>
</comment>
<dbReference type="Proteomes" id="UP000316726">
    <property type="component" value="Chromosome 14"/>
</dbReference>
<evidence type="ECO:0000259" key="7">
    <source>
        <dbReference type="PROSITE" id="PS50114"/>
    </source>
</evidence>
<keyword evidence="9" id="KW-1185">Reference proteome</keyword>
<dbReference type="InterPro" id="IPR013088">
    <property type="entry name" value="Znf_NHR/GATA"/>
</dbReference>
<dbReference type="Pfam" id="PF00320">
    <property type="entry name" value="GATA"/>
    <property type="match status" value="1"/>
</dbReference>
<feature type="compositionally biased region" description="Basic and acidic residues" evidence="6">
    <location>
        <begin position="244"/>
        <end position="263"/>
    </location>
</feature>
<reference evidence="8 9" key="1">
    <citation type="submission" date="2018-07" db="EMBL/GenBank/DDBJ databases">
        <title>The complete nuclear genome of the prasinophyte Chloropicon primus (CCMP1205).</title>
        <authorList>
            <person name="Pombert J.-F."/>
            <person name="Otis C."/>
            <person name="Turmel M."/>
            <person name="Lemieux C."/>
        </authorList>
    </citation>
    <scope>NUCLEOTIDE SEQUENCE [LARGE SCALE GENOMIC DNA]</scope>
    <source>
        <strain evidence="8 9">CCMP1205</strain>
    </source>
</reference>
<dbReference type="InterPro" id="IPR051140">
    <property type="entry name" value="GATA_TF"/>
</dbReference>
<name>A0A5B8MX36_9CHLO</name>
<keyword evidence="3 5" id="KW-0863">Zinc-finger</keyword>
<dbReference type="PANTHER" id="PTHR45658">
    <property type="entry name" value="GATA TRANSCRIPTION FACTOR"/>
    <property type="match status" value="1"/>
</dbReference>
<feature type="compositionally biased region" description="Low complexity" evidence="6">
    <location>
        <begin position="7"/>
        <end position="17"/>
    </location>
</feature>
<dbReference type="GO" id="GO:0006355">
    <property type="term" value="P:regulation of DNA-templated transcription"/>
    <property type="evidence" value="ECO:0007669"/>
    <property type="project" value="InterPro"/>
</dbReference>
<evidence type="ECO:0000313" key="9">
    <source>
        <dbReference type="Proteomes" id="UP000316726"/>
    </source>
</evidence>
<dbReference type="PROSITE" id="PS00344">
    <property type="entry name" value="GATA_ZN_FINGER_1"/>
    <property type="match status" value="1"/>
</dbReference>
<feature type="region of interest" description="Disordered" evidence="6">
    <location>
        <begin position="225"/>
        <end position="271"/>
    </location>
</feature>
<evidence type="ECO:0000313" key="8">
    <source>
        <dbReference type="EMBL" id="QDZ24716.1"/>
    </source>
</evidence>
<feature type="domain" description="GATA-type" evidence="7">
    <location>
        <begin position="186"/>
        <end position="222"/>
    </location>
</feature>
<keyword evidence="2" id="KW-0479">Metal-binding</keyword>
<dbReference type="GO" id="GO:0008270">
    <property type="term" value="F:zinc ion binding"/>
    <property type="evidence" value="ECO:0007669"/>
    <property type="project" value="UniProtKB-KW"/>
</dbReference>
<protein>
    <recommendedName>
        <fullName evidence="7">GATA-type domain-containing protein</fullName>
    </recommendedName>
</protein>
<feature type="region of interest" description="Disordered" evidence="6">
    <location>
        <begin position="130"/>
        <end position="211"/>
    </location>
</feature>
<dbReference type="CDD" id="cd00202">
    <property type="entry name" value="ZnF_GATA"/>
    <property type="match status" value="1"/>
</dbReference>
<dbReference type="Gene3D" id="3.30.50.10">
    <property type="entry name" value="Erythroid Transcription Factor GATA-1, subunit A"/>
    <property type="match status" value="1"/>
</dbReference>
<feature type="compositionally biased region" description="Basic and acidic residues" evidence="6">
    <location>
        <begin position="130"/>
        <end position="144"/>
    </location>
</feature>
<dbReference type="InterPro" id="IPR000679">
    <property type="entry name" value="Znf_GATA"/>
</dbReference>
<feature type="compositionally biased region" description="Low complexity" evidence="6">
    <location>
        <begin position="229"/>
        <end position="241"/>
    </location>
</feature>
<gene>
    <name evidence="8" type="ORF">A3770_14p72340</name>
</gene>
<evidence type="ECO:0000256" key="5">
    <source>
        <dbReference type="PROSITE-ProRule" id="PRU00094"/>
    </source>
</evidence>
<organism evidence="8 9">
    <name type="scientific">Chloropicon primus</name>
    <dbReference type="NCBI Taxonomy" id="1764295"/>
    <lineage>
        <taxon>Eukaryota</taxon>
        <taxon>Viridiplantae</taxon>
        <taxon>Chlorophyta</taxon>
        <taxon>Chloropicophyceae</taxon>
        <taxon>Chloropicales</taxon>
        <taxon>Chloropicaceae</taxon>
        <taxon>Chloropicon</taxon>
    </lineage>
</organism>
<dbReference type="AlphaFoldDB" id="A0A5B8MX36"/>
<dbReference type="EMBL" id="CP031047">
    <property type="protein sequence ID" value="QDZ24716.1"/>
    <property type="molecule type" value="Genomic_DNA"/>
</dbReference>